<dbReference type="PANTHER" id="PTHR30461">
    <property type="entry name" value="DNA-INVERTASE FROM LAMBDOID PROPHAGE"/>
    <property type="match status" value="1"/>
</dbReference>
<evidence type="ECO:0000313" key="5">
    <source>
        <dbReference type="Proteomes" id="UP000218327"/>
    </source>
</evidence>
<dbReference type="SUPFAM" id="SSF53041">
    <property type="entry name" value="Resolvase-like"/>
    <property type="match status" value="1"/>
</dbReference>
<feature type="domain" description="Resolvase/invertase-type recombinase catalytic" evidence="3">
    <location>
        <begin position="3"/>
        <end position="156"/>
    </location>
</feature>
<comment type="caution">
    <text evidence="4">The sequence shown here is derived from an EMBL/GenBank/DDBJ whole genome shotgun (WGS) entry which is preliminary data.</text>
</comment>
<dbReference type="EMBL" id="NVVJ01000050">
    <property type="protein sequence ID" value="PCJ22822.1"/>
    <property type="molecule type" value="Genomic_DNA"/>
</dbReference>
<dbReference type="SMART" id="SM00857">
    <property type="entry name" value="Resolvase"/>
    <property type="match status" value="1"/>
</dbReference>
<protein>
    <recommendedName>
        <fullName evidence="3">Resolvase/invertase-type recombinase catalytic domain-containing protein</fullName>
    </recommendedName>
</protein>
<accession>A0A2A5AU98</accession>
<dbReference type="Gene3D" id="3.90.1750.20">
    <property type="entry name" value="Putative Large Serine Recombinase, Chain B, Domain 2"/>
    <property type="match status" value="1"/>
</dbReference>
<evidence type="ECO:0000256" key="1">
    <source>
        <dbReference type="ARBA" id="ARBA00023125"/>
    </source>
</evidence>
<dbReference type="AlphaFoldDB" id="A0A2A5AU98"/>
<organism evidence="4 5">
    <name type="scientific">SAR86 cluster bacterium</name>
    <dbReference type="NCBI Taxonomy" id="2030880"/>
    <lineage>
        <taxon>Bacteria</taxon>
        <taxon>Pseudomonadati</taxon>
        <taxon>Pseudomonadota</taxon>
        <taxon>Gammaproteobacteria</taxon>
        <taxon>SAR86 cluster</taxon>
    </lineage>
</organism>
<keyword evidence="1" id="KW-0238">DNA-binding</keyword>
<dbReference type="InterPro" id="IPR006119">
    <property type="entry name" value="Resolv_N"/>
</dbReference>
<dbReference type="Proteomes" id="UP000218327">
    <property type="component" value="Unassembled WGS sequence"/>
</dbReference>
<dbReference type="InterPro" id="IPR050639">
    <property type="entry name" value="SSR_resolvase"/>
</dbReference>
<dbReference type="PANTHER" id="PTHR30461:SF2">
    <property type="entry name" value="SERINE RECOMBINASE PINE-RELATED"/>
    <property type="match status" value="1"/>
</dbReference>
<sequence length="227" mass="26129">MTIFSYYRTSELEAALDQDQLDAVLEPEMLAIQTYCLRQSWFMSETLKDTNCSWSLEFTKRAYGKRLLDLVQSGDVILCSKLERICSSSHEVIELVALLRSKSVRLHIVELGGDISNPELYVNFAQVSELFSSLEKRKSAERIKGVKQRQRQQGRYLGGSRPFGYMIHENGRLIENPMEQRVLRKIMDLKKQGKSLRAISGEVSTPVMPISFKTVQRLLQRHAEQLQ</sequence>
<gene>
    <name evidence="4" type="ORF">COA96_13420</name>
</gene>
<evidence type="ECO:0000259" key="3">
    <source>
        <dbReference type="SMART" id="SM00857"/>
    </source>
</evidence>
<dbReference type="GO" id="GO:0003677">
    <property type="term" value="F:DNA binding"/>
    <property type="evidence" value="ECO:0007669"/>
    <property type="project" value="UniProtKB-KW"/>
</dbReference>
<evidence type="ECO:0000256" key="2">
    <source>
        <dbReference type="ARBA" id="ARBA00023172"/>
    </source>
</evidence>
<proteinExistence type="predicted"/>
<dbReference type="InterPro" id="IPR038109">
    <property type="entry name" value="DNA_bind_recomb_sf"/>
</dbReference>
<evidence type="ECO:0000313" key="4">
    <source>
        <dbReference type="EMBL" id="PCJ22822.1"/>
    </source>
</evidence>
<reference evidence="5" key="1">
    <citation type="submission" date="2017-08" db="EMBL/GenBank/DDBJ databases">
        <title>A dynamic microbial community with high functional redundancy inhabits the cold, oxic subseafloor aquifer.</title>
        <authorList>
            <person name="Tully B.J."/>
            <person name="Wheat C.G."/>
            <person name="Glazer B.T."/>
            <person name="Huber J.A."/>
        </authorList>
    </citation>
    <scope>NUCLEOTIDE SEQUENCE [LARGE SCALE GENOMIC DNA]</scope>
</reference>
<dbReference type="PROSITE" id="PS51354">
    <property type="entry name" value="GLUTAREDOXIN_2"/>
    <property type="match status" value="1"/>
</dbReference>
<name>A0A2A5AU98_9GAMM</name>
<dbReference type="Gene3D" id="3.40.50.1390">
    <property type="entry name" value="Resolvase, N-terminal catalytic domain"/>
    <property type="match status" value="1"/>
</dbReference>
<dbReference type="InterPro" id="IPR036162">
    <property type="entry name" value="Resolvase-like_N_sf"/>
</dbReference>
<keyword evidence="2" id="KW-0233">DNA recombination</keyword>
<dbReference type="GO" id="GO:0000150">
    <property type="term" value="F:DNA strand exchange activity"/>
    <property type="evidence" value="ECO:0007669"/>
    <property type="project" value="InterPro"/>
</dbReference>
<dbReference type="Pfam" id="PF00239">
    <property type="entry name" value="Resolvase"/>
    <property type="match status" value="1"/>
</dbReference>